<proteinExistence type="predicted"/>
<reference evidence="5 6" key="1">
    <citation type="submission" date="2020-08" db="EMBL/GenBank/DDBJ databases">
        <title>Genome public.</title>
        <authorList>
            <person name="Liu C."/>
            <person name="Sun Q."/>
        </authorList>
    </citation>
    <scope>NUCLEOTIDE SEQUENCE [LARGE SCALE GENOMIC DNA]</scope>
    <source>
        <strain evidence="5 6">NSJ-34</strain>
    </source>
</reference>
<dbReference type="InterPro" id="IPR000524">
    <property type="entry name" value="Tscrpt_reg_HTH_GntR"/>
</dbReference>
<dbReference type="EMBL" id="JACOOU010000001">
    <property type="protein sequence ID" value="MBC5671415.1"/>
    <property type="molecule type" value="Genomic_DNA"/>
</dbReference>
<dbReference type="CDD" id="cd07377">
    <property type="entry name" value="WHTH_GntR"/>
    <property type="match status" value="1"/>
</dbReference>
<dbReference type="Pfam" id="PF00392">
    <property type="entry name" value="GntR"/>
    <property type="match status" value="1"/>
</dbReference>
<keyword evidence="6" id="KW-1185">Reference proteome</keyword>
<gene>
    <name evidence="5" type="ORF">H8S76_04075</name>
</gene>
<feature type="domain" description="HTH gntR-type" evidence="4">
    <location>
        <begin position="1"/>
        <end position="54"/>
    </location>
</feature>
<name>A0ABR7F866_9FIRM</name>
<dbReference type="Proteomes" id="UP000654573">
    <property type="component" value="Unassembled WGS sequence"/>
</dbReference>
<dbReference type="PANTHER" id="PTHR44846:SF1">
    <property type="entry name" value="MANNOSYL-D-GLYCERATE TRANSPORT_METABOLISM SYSTEM REPRESSOR MNGR-RELATED"/>
    <property type="match status" value="1"/>
</dbReference>
<evidence type="ECO:0000256" key="2">
    <source>
        <dbReference type="ARBA" id="ARBA00023125"/>
    </source>
</evidence>
<dbReference type="SMART" id="SM00866">
    <property type="entry name" value="UTRA"/>
    <property type="match status" value="1"/>
</dbReference>
<dbReference type="InterPro" id="IPR028978">
    <property type="entry name" value="Chorismate_lyase_/UTRA_dom_sf"/>
</dbReference>
<evidence type="ECO:0000256" key="3">
    <source>
        <dbReference type="ARBA" id="ARBA00023163"/>
    </source>
</evidence>
<evidence type="ECO:0000259" key="4">
    <source>
        <dbReference type="PROSITE" id="PS50949"/>
    </source>
</evidence>
<keyword evidence="2" id="KW-0238">DNA-binding</keyword>
<dbReference type="InterPro" id="IPR011663">
    <property type="entry name" value="UTRA"/>
</dbReference>
<dbReference type="InterPro" id="IPR050679">
    <property type="entry name" value="Bact_HTH_transcr_reg"/>
</dbReference>
<dbReference type="PRINTS" id="PR00035">
    <property type="entry name" value="HTHGNTR"/>
</dbReference>
<dbReference type="SUPFAM" id="SSF64288">
    <property type="entry name" value="Chorismate lyase-like"/>
    <property type="match status" value="1"/>
</dbReference>
<protein>
    <submittedName>
        <fullName evidence="5">GntR family transcriptional regulator</fullName>
    </submittedName>
</protein>
<dbReference type="Gene3D" id="3.40.1410.10">
    <property type="entry name" value="Chorismate lyase-like"/>
    <property type="match status" value="1"/>
</dbReference>
<organism evidence="5 6">
    <name type="scientific">Blautia celeris</name>
    <dbReference type="NCBI Taxonomy" id="2763026"/>
    <lineage>
        <taxon>Bacteria</taxon>
        <taxon>Bacillati</taxon>
        <taxon>Bacillota</taxon>
        <taxon>Clostridia</taxon>
        <taxon>Lachnospirales</taxon>
        <taxon>Lachnospiraceae</taxon>
        <taxon>Blautia</taxon>
    </lineage>
</organism>
<evidence type="ECO:0000313" key="6">
    <source>
        <dbReference type="Proteomes" id="UP000654573"/>
    </source>
</evidence>
<dbReference type="Pfam" id="PF07702">
    <property type="entry name" value="UTRA"/>
    <property type="match status" value="1"/>
</dbReference>
<sequence length="216" mass="24303">MGGEFNPGDLLPSENVLSTQYHTSRETVRKSLNILEKEGFIYSRAGKGSYISSPQHNVFSMSFSEDDSGNQTKYRNITVIEPSEEIRNALELNSSDKVIEISRVISRNGIPAAFDIKYIPYDKGCPIIENEINYSVFPEIVAAKTAPFAFCTQMEIGVESGDEKTAHTLQCELSDPLLVIYRYFIDQDGRCIGFGKKYMRQNYGRLKASSGYFEPC</sequence>
<keyword evidence="1" id="KW-0805">Transcription regulation</keyword>
<dbReference type="SUPFAM" id="SSF46785">
    <property type="entry name" value="Winged helix' DNA-binding domain"/>
    <property type="match status" value="1"/>
</dbReference>
<keyword evidence="3" id="KW-0804">Transcription</keyword>
<dbReference type="PANTHER" id="PTHR44846">
    <property type="entry name" value="MANNOSYL-D-GLYCERATE TRANSPORT/METABOLISM SYSTEM REPRESSOR MNGR-RELATED"/>
    <property type="match status" value="1"/>
</dbReference>
<dbReference type="InterPro" id="IPR036390">
    <property type="entry name" value="WH_DNA-bd_sf"/>
</dbReference>
<dbReference type="InterPro" id="IPR036388">
    <property type="entry name" value="WH-like_DNA-bd_sf"/>
</dbReference>
<dbReference type="SMART" id="SM00345">
    <property type="entry name" value="HTH_GNTR"/>
    <property type="match status" value="1"/>
</dbReference>
<comment type="caution">
    <text evidence="5">The sequence shown here is derived from an EMBL/GenBank/DDBJ whole genome shotgun (WGS) entry which is preliminary data.</text>
</comment>
<accession>A0ABR7F866</accession>
<evidence type="ECO:0000313" key="5">
    <source>
        <dbReference type="EMBL" id="MBC5671415.1"/>
    </source>
</evidence>
<dbReference type="Gene3D" id="1.10.10.10">
    <property type="entry name" value="Winged helix-like DNA-binding domain superfamily/Winged helix DNA-binding domain"/>
    <property type="match status" value="1"/>
</dbReference>
<evidence type="ECO:0000256" key="1">
    <source>
        <dbReference type="ARBA" id="ARBA00023015"/>
    </source>
</evidence>
<dbReference type="PROSITE" id="PS50949">
    <property type="entry name" value="HTH_GNTR"/>
    <property type="match status" value="1"/>
</dbReference>